<name>A0A6J3LTY5_9PEZI</name>
<feature type="region of interest" description="Disordered" evidence="1">
    <location>
        <begin position="1"/>
        <end position="28"/>
    </location>
</feature>
<dbReference type="InterPro" id="IPR021833">
    <property type="entry name" value="DUF3425"/>
</dbReference>
<gene>
    <name evidence="3" type="ORF">K489DRAFT_413156</name>
</gene>
<dbReference type="Pfam" id="PF11905">
    <property type="entry name" value="DUF3425"/>
    <property type="match status" value="1"/>
</dbReference>
<dbReference type="GeneID" id="54365805"/>
<reference evidence="3" key="1">
    <citation type="submission" date="2020-01" db="EMBL/GenBank/DDBJ databases">
        <authorList>
            <consortium name="DOE Joint Genome Institute"/>
            <person name="Haridas S."/>
            <person name="Albert R."/>
            <person name="Binder M."/>
            <person name="Bloem J."/>
            <person name="Labutti K."/>
            <person name="Salamov A."/>
            <person name="Andreopoulos B."/>
            <person name="Baker S.E."/>
            <person name="Barry K."/>
            <person name="Bills G."/>
            <person name="Bluhm B.H."/>
            <person name="Cannon C."/>
            <person name="Castanera R."/>
            <person name="Culley D.E."/>
            <person name="Daum C."/>
            <person name="Ezra D."/>
            <person name="Gonzalez J.B."/>
            <person name="Henrissat B."/>
            <person name="Kuo A."/>
            <person name="Liang C."/>
            <person name="Lipzen A."/>
            <person name="Lutzoni F."/>
            <person name="Magnuson J."/>
            <person name="Mondo S."/>
            <person name="Nolan M."/>
            <person name="Ohm R."/>
            <person name="Pangilinan J."/>
            <person name="Park H.-J."/>
            <person name="Ramirez L."/>
            <person name="Alfaro M."/>
            <person name="Sun H."/>
            <person name="Tritt A."/>
            <person name="Yoshinaga Y."/>
            <person name="Zwiers L.-H."/>
            <person name="Turgeon B.G."/>
            <person name="Goodwin S.B."/>
            <person name="Spatafora J.W."/>
            <person name="Crous P.W."/>
            <person name="Grigoriev I.V."/>
        </authorList>
    </citation>
    <scope>NUCLEOTIDE SEQUENCE</scope>
    <source>
        <strain evidence="3">CBS 342.82</strain>
    </source>
</reference>
<evidence type="ECO:0000313" key="3">
    <source>
        <dbReference type="RefSeq" id="XP_033456286.1"/>
    </source>
</evidence>
<feature type="compositionally biased region" description="Basic residues" evidence="1">
    <location>
        <begin position="10"/>
        <end position="28"/>
    </location>
</feature>
<sequence>MTSRSTASRERKRTSDRHAQRVSRARTKTRIEQLEQQVEQWKSLSCDGDNAALREAVAKQQASHQNLLNTLSKVHNLAERLVEETKVAPTGTARGSVAASPTDNDDEFVVTQASPAIPNRVEEWTMGERVSIDLETLIDNSPSSKPGSDQISSNLEAQMGQVDDGNYFAHLNRLTVWAEEQGKKAGRLDDTMDDDINIRAVIHGWPDVRARHVLDIGWQVAEKVDLSLMRDTGPAERIAVLKVFRSMFLNACQTDAAAPPSFMRPTALQCSKAHARLIDYFMWPSVRDHMLRYDVSNATEWMVHRFFSDMVLDWRFQVRDIAKLDPLADRYSFSHEFLSTYSRLSNWGFRPLPPNTTRIFNPVTMRIQDWNTVQVPQDSSAHHQIMLNDQDQTPAIPWTMFI</sequence>
<evidence type="ECO:0000313" key="2">
    <source>
        <dbReference type="Proteomes" id="UP000504637"/>
    </source>
</evidence>
<reference evidence="3" key="3">
    <citation type="submission" date="2025-08" db="UniProtKB">
        <authorList>
            <consortium name="RefSeq"/>
        </authorList>
    </citation>
    <scope>IDENTIFICATION</scope>
    <source>
        <strain evidence="3">CBS 342.82</strain>
    </source>
</reference>
<evidence type="ECO:0000256" key="1">
    <source>
        <dbReference type="SAM" id="MobiDB-lite"/>
    </source>
</evidence>
<accession>A0A6J3LTY5</accession>
<organism evidence="3">
    <name type="scientific">Dissoconium aciculare CBS 342.82</name>
    <dbReference type="NCBI Taxonomy" id="1314786"/>
    <lineage>
        <taxon>Eukaryota</taxon>
        <taxon>Fungi</taxon>
        <taxon>Dikarya</taxon>
        <taxon>Ascomycota</taxon>
        <taxon>Pezizomycotina</taxon>
        <taxon>Dothideomycetes</taxon>
        <taxon>Dothideomycetidae</taxon>
        <taxon>Mycosphaerellales</taxon>
        <taxon>Dissoconiaceae</taxon>
        <taxon>Dissoconium</taxon>
    </lineage>
</organism>
<dbReference type="AlphaFoldDB" id="A0A6J3LTY5"/>
<dbReference type="OrthoDB" id="5086080at2759"/>
<dbReference type="CDD" id="cd14688">
    <property type="entry name" value="bZIP_YAP"/>
    <property type="match status" value="1"/>
</dbReference>
<proteinExistence type="predicted"/>
<dbReference type="RefSeq" id="XP_033456286.1">
    <property type="nucleotide sequence ID" value="XM_033608006.1"/>
</dbReference>
<protein>
    <recommendedName>
        <fullName evidence="4">BZIP domain-containing protein</fullName>
    </recommendedName>
</protein>
<dbReference type="PANTHER" id="PTHR37012">
    <property type="entry name" value="B-ZIP TRANSCRIPTION FACTOR (EUROFUNG)-RELATED"/>
    <property type="match status" value="1"/>
</dbReference>
<dbReference type="Proteomes" id="UP000504637">
    <property type="component" value="Unplaced"/>
</dbReference>
<reference evidence="3" key="2">
    <citation type="submission" date="2020-04" db="EMBL/GenBank/DDBJ databases">
        <authorList>
            <consortium name="NCBI Genome Project"/>
        </authorList>
    </citation>
    <scope>NUCLEOTIDE SEQUENCE</scope>
    <source>
        <strain evidence="3">CBS 342.82</strain>
    </source>
</reference>
<keyword evidence="2" id="KW-1185">Reference proteome</keyword>
<evidence type="ECO:0008006" key="4">
    <source>
        <dbReference type="Google" id="ProtNLM"/>
    </source>
</evidence>